<name>A0ABP0H9M6_9DINO</name>
<reference evidence="1 2" key="1">
    <citation type="submission" date="2024-02" db="EMBL/GenBank/DDBJ databases">
        <authorList>
            <person name="Chen Y."/>
            <person name="Shah S."/>
            <person name="Dougan E. K."/>
            <person name="Thang M."/>
            <person name="Chan C."/>
        </authorList>
    </citation>
    <scope>NUCLEOTIDE SEQUENCE [LARGE SCALE GENOMIC DNA]</scope>
</reference>
<comment type="caution">
    <text evidence="1">The sequence shown here is derived from an EMBL/GenBank/DDBJ whole genome shotgun (WGS) entry which is preliminary data.</text>
</comment>
<evidence type="ECO:0000313" key="2">
    <source>
        <dbReference type="Proteomes" id="UP001642464"/>
    </source>
</evidence>
<evidence type="ECO:0000313" key="1">
    <source>
        <dbReference type="EMBL" id="CAK8986911.1"/>
    </source>
</evidence>
<protein>
    <submittedName>
        <fullName evidence="1">Uncharacterized protein</fullName>
    </submittedName>
</protein>
<organism evidence="1 2">
    <name type="scientific">Durusdinium trenchii</name>
    <dbReference type="NCBI Taxonomy" id="1381693"/>
    <lineage>
        <taxon>Eukaryota</taxon>
        <taxon>Sar</taxon>
        <taxon>Alveolata</taxon>
        <taxon>Dinophyceae</taxon>
        <taxon>Suessiales</taxon>
        <taxon>Symbiodiniaceae</taxon>
        <taxon>Durusdinium</taxon>
    </lineage>
</organism>
<gene>
    <name evidence="1" type="ORF">SCF082_LOCUS759</name>
</gene>
<accession>A0ABP0H9M6</accession>
<keyword evidence="2" id="KW-1185">Reference proteome</keyword>
<dbReference type="Proteomes" id="UP001642464">
    <property type="component" value="Unassembled WGS sequence"/>
</dbReference>
<dbReference type="EMBL" id="CAXAMM010000302">
    <property type="protein sequence ID" value="CAK8986911.1"/>
    <property type="molecule type" value="Genomic_DNA"/>
</dbReference>
<sequence>MILPYIQQRVDESEFHGARELLALLKRELAIRSSLKDGEGHPDVQRTPRTIAHVLQRMSLGNLIALVCGKEVRGHLVIEAAEAYQILRAEVKYLVRAAVCKI</sequence>
<proteinExistence type="predicted"/>